<dbReference type="AlphaFoldDB" id="A0A0K1PYB0"/>
<dbReference type="SUPFAM" id="SSF48371">
    <property type="entry name" value="ARM repeat"/>
    <property type="match status" value="1"/>
</dbReference>
<dbReference type="STRING" id="1391654.AKJ09_04793"/>
<evidence type="ECO:0000313" key="10">
    <source>
        <dbReference type="Proteomes" id="UP000064967"/>
    </source>
</evidence>
<gene>
    <name evidence="9" type="ORF">AKJ09_04793</name>
</gene>
<keyword evidence="4" id="KW-0547">Nucleotide-binding</keyword>
<name>A0A0K1PYB0_9BACT</name>
<dbReference type="GO" id="GO:0005524">
    <property type="term" value="F:ATP binding"/>
    <property type="evidence" value="ECO:0007669"/>
    <property type="project" value="UniProtKB-KW"/>
</dbReference>
<accession>A0A0K1PYB0</accession>
<keyword evidence="3" id="KW-0808">Transferase</keyword>
<feature type="region of interest" description="Disordered" evidence="7">
    <location>
        <begin position="168"/>
        <end position="188"/>
    </location>
</feature>
<dbReference type="InterPro" id="IPR008271">
    <property type="entry name" value="Ser/Thr_kinase_AS"/>
</dbReference>
<dbReference type="CDD" id="cd14014">
    <property type="entry name" value="STKc_PknB_like"/>
    <property type="match status" value="1"/>
</dbReference>
<dbReference type="Gene3D" id="1.10.510.10">
    <property type="entry name" value="Transferase(Phosphotransferase) domain 1"/>
    <property type="match status" value="1"/>
</dbReference>
<reference evidence="9 10" key="1">
    <citation type="submission" date="2015-08" db="EMBL/GenBank/DDBJ databases">
        <authorList>
            <person name="Babu N.S."/>
            <person name="Beckwith C.J."/>
            <person name="Beseler K.G."/>
            <person name="Brison A."/>
            <person name="Carone J.V."/>
            <person name="Caskin T.P."/>
            <person name="Diamond M."/>
            <person name="Durham M.E."/>
            <person name="Foxe J.M."/>
            <person name="Go M."/>
            <person name="Henderson B.A."/>
            <person name="Jones I.B."/>
            <person name="McGettigan J.A."/>
            <person name="Micheletti S.J."/>
            <person name="Nasrallah M.E."/>
            <person name="Ortiz D."/>
            <person name="Piller C.R."/>
            <person name="Privatt S.R."/>
            <person name="Schneider S.L."/>
            <person name="Sharp S."/>
            <person name="Smith T.C."/>
            <person name="Stanton J.D."/>
            <person name="Ullery H.E."/>
            <person name="Wilson R.J."/>
            <person name="Serrano M.G."/>
            <person name="Buck G."/>
            <person name="Lee V."/>
            <person name="Wang Y."/>
            <person name="Carvalho R."/>
            <person name="Voegtly L."/>
            <person name="Shi R."/>
            <person name="Duckworth R."/>
            <person name="Johnson A."/>
            <person name="Loviza R."/>
            <person name="Walstead R."/>
            <person name="Shah Z."/>
            <person name="Kiflezghi M."/>
            <person name="Wade K."/>
            <person name="Ball S.L."/>
            <person name="Bradley K.W."/>
            <person name="Asai D.J."/>
            <person name="Bowman C.A."/>
            <person name="Russell D.A."/>
            <person name="Pope W.H."/>
            <person name="Jacobs-Sera D."/>
            <person name="Hendrix R.W."/>
            <person name="Hatfull G.F."/>
        </authorList>
    </citation>
    <scope>NUCLEOTIDE SEQUENCE [LARGE SCALE GENOMIC DNA]</scope>
    <source>
        <strain evidence="9 10">DSM 27648</strain>
    </source>
</reference>
<sequence>MVSCAYQSYSGSKGRMQAPLPVIVARRIDRKDRGWLAWIAVANETVHLALDHAPIDSSVHALEIYVEGFRDPLIVRAEPLGAPTGEGFPLRLSPLDDEHADTLQRELFGGKAGGDNEAKKDTPPPAELEDVSEPPSSMTGHFAPPRGASNIPPPISFRHAAALSPEPIIATTSRRPPPPVGPGRKLGNGRFELEHKLGAGAAGEVFRAMHLALHRHVAVKILHPSLHQSTDYTTRFYSEALAASQLDHRNVLRIIDYGQEPDGLLYIVMELLEGRSLQDILDESGPLPNERIVDLVSQACAGLAHAHDAGVIHRDIKPENIIVVKRRDDEGREVELVKVCDFGIAHWVPVRSEARKNEAQIQKPDASQVVGTPAYMAPEQIRNEAVDARVDVYALGIVLFELATGEVPFSSDDPLAVLDLHVIAPPPAPSSIARNVHPALERIILKALAKDPRERQPDVRALRAELAAVTEVDIAAPPAPKPIPTPPVPPEAVTATPVIPTTEELLETTEPSLAKLDALDDDTVMSAFDAVARAARAAVMAKSFPVARSLLLWLDTRTAGLPNDAGREAADRARASLRDPEAMKVVAPYVLDGTFIRVEEVASVLSAGGPVAAHALIEHRGRIARTLEFRSKFVETMRAIGAPALPAILSVLDTIVDLKTKPDEALAEDLLRSMPNTRSDEGGDVTFRLVRIDKPTLGRIALMTTAMLWGPRAKPLLLGVLDSTDDTVRRAAIEALQSLDAIDEMTLERLARILVGQAEASDDLRLAAATAIASATPESKPQAIAFLQQRIASAQSFVSSMLKAFVSRERPAITVALARSLVHLDPVGGRAVVERLAGARSDLRADLTALLTRR</sequence>
<dbReference type="PROSITE" id="PS00108">
    <property type="entry name" value="PROTEIN_KINASE_ST"/>
    <property type="match status" value="1"/>
</dbReference>
<dbReference type="PANTHER" id="PTHR43289:SF6">
    <property type="entry name" value="SERINE_THREONINE-PROTEIN KINASE NEKL-3"/>
    <property type="match status" value="1"/>
</dbReference>
<dbReference type="OrthoDB" id="9801841at2"/>
<feature type="region of interest" description="Disordered" evidence="7">
    <location>
        <begin position="108"/>
        <end position="141"/>
    </location>
</feature>
<keyword evidence="2 9" id="KW-0723">Serine/threonine-protein kinase</keyword>
<evidence type="ECO:0000313" key="9">
    <source>
        <dbReference type="EMBL" id="AKU98129.1"/>
    </source>
</evidence>
<keyword evidence="10" id="KW-1185">Reference proteome</keyword>
<dbReference type="InterPro" id="IPR011989">
    <property type="entry name" value="ARM-like"/>
</dbReference>
<evidence type="ECO:0000256" key="3">
    <source>
        <dbReference type="ARBA" id="ARBA00022679"/>
    </source>
</evidence>
<dbReference type="Gene3D" id="3.30.200.20">
    <property type="entry name" value="Phosphorylase Kinase, domain 1"/>
    <property type="match status" value="1"/>
</dbReference>
<evidence type="ECO:0000259" key="8">
    <source>
        <dbReference type="PROSITE" id="PS50011"/>
    </source>
</evidence>
<dbReference type="PANTHER" id="PTHR43289">
    <property type="entry name" value="MITOGEN-ACTIVATED PROTEIN KINASE KINASE KINASE 20-RELATED"/>
    <property type="match status" value="1"/>
</dbReference>
<evidence type="ECO:0000256" key="6">
    <source>
        <dbReference type="ARBA" id="ARBA00022840"/>
    </source>
</evidence>
<dbReference type="InterPro" id="IPR000719">
    <property type="entry name" value="Prot_kinase_dom"/>
</dbReference>
<dbReference type="KEGG" id="llu:AKJ09_04793"/>
<dbReference type="SUPFAM" id="SSF56112">
    <property type="entry name" value="Protein kinase-like (PK-like)"/>
    <property type="match status" value="1"/>
</dbReference>
<evidence type="ECO:0000256" key="2">
    <source>
        <dbReference type="ARBA" id="ARBA00022527"/>
    </source>
</evidence>
<dbReference type="FunFam" id="1.10.510.10:FF:000021">
    <property type="entry name" value="Serine/threonine protein kinase"/>
    <property type="match status" value="1"/>
</dbReference>
<dbReference type="InterPro" id="IPR016024">
    <property type="entry name" value="ARM-type_fold"/>
</dbReference>
<dbReference type="InterPro" id="IPR011009">
    <property type="entry name" value="Kinase-like_dom_sf"/>
</dbReference>
<keyword evidence="5 9" id="KW-0418">Kinase</keyword>
<evidence type="ECO:0000256" key="7">
    <source>
        <dbReference type="SAM" id="MobiDB-lite"/>
    </source>
</evidence>
<dbReference type="PROSITE" id="PS50011">
    <property type="entry name" value="PROTEIN_KINASE_DOM"/>
    <property type="match status" value="1"/>
</dbReference>
<proteinExistence type="predicted"/>
<dbReference type="SMART" id="SM00220">
    <property type="entry name" value="S_TKc"/>
    <property type="match status" value="1"/>
</dbReference>
<evidence type="ECO:0000256" key="1">
    <source>
        <dbReference type="ARBA" id="ARBA00012513"/>
    </source>
</evidence>
<dbReference type="GO" id="GO:0004674">
    <property type="term" value="F:protein serine/threonine kinase activity"/>
    <property type="evidence" value="ECO:0007669"/>
    <property type="project" value="UniProtKB-KW"/>
</dbReference>
<keyword evidence="6" id="KW-0067">ATP-binding</keyword>
<organism evidence="9 10">
    <name type="scientific">Labilithrix luteola</name>
    <dbReference type="NCBI Taxonomy" id="1391654"/>
    <lineage>
        <taxon>Bacteria</taxon>
        <taxon>Pseudomonadati</taxon>
        <taxon>Myxococcota</taxon>
        <taxon>Polyangia</taxon>
        <taxon>Polyangiales</taxon>
        <taxon>Labilitrichaceae</taxon>
        <taxon>Labilithrix</taxon>
    </lineage>
</organism>
<feature type="domain" description="Protein kinase" evidence="8">
    <location>
        <begin position="191"/>
        <end position="467"/>
    </location>
</feature>
<dbReference type="EMBL" id="CP012333">
    <property type="protein sequence ID" value="AKU98129.1"/>
    <property type="molecule type" value="Genomic_DNA"/>
</dbReference>
<dbReference type="EC" id="2.7.11.1" evidence="1"/>
<protein>
    <recommendedName>
        <fullName evidence="1">non-specific serine/threonine protein kinase</fullName>
        <ecNumber evidence="1">2.7.11.1</ecNumber>
    </recommendedName>
</protein>
<dbReference type="Pfam" id="PF00069">
    <property type="entry name" value="Pkinase"/>
    <property type="match status" value="1"/>
</dbReference>
<evidence type="ECO:0000256" key="4">
    <source>
        <dbReference type="ARBA" id="ARBA00022741"/>
    </source>
</evidence>
<dbReference type="Gene3D" id="1.25.10.10">
    <property type="entry name" value="Leucine-rich Repeat Variant"/>
    <property type="match status" value="1"/>
</dbReference>
<evidence type="ECO:0000256" key="5">
    <source>
        <dbReference type="ARBA" id="ARBA00022777"/>
    </source>
</evidence>
<dbReference type="Proteomes" id="UP000064967">
    <property type="component" value="Chromosome"/>
</dbReference>